<gene>
    <name evidence="1" type="ORF">BP01DRAFT_355599</name>
</gene>
<organism evidence="1 2">
    <name type="scientific">Aspergillus saccharolyticus JOP 1030-1</name>
    <dbReference type="NCBI Taxonomy" id="1450539"/>
    <lineage>
        <taxon>Eukaryota</taxon>
        <taxon>Fungi</taxon>
        <taxon>Dikarya</taxon>
        <taxon>Ascomycota</taxon>
        <taxon>Pezizomycotina</taxon>
        <taxon>Eurotiomycetes</taxon>
        <taxon>Eurotiomycetidae</taxon>
        <taxon>Eurotiales</taxon>
        <taxon>Aspergillaceae</taxon>
        <taxon>Aspergillus</taxon>
        <taxon>Aspergillus subgen. Circumdati</taxon>
    </lineage>
</organism>
<name>A0A318ZGC2_9EURO</name>
<accession>A0A318ZGC2</accession>
<dbReference type="GeneID" id="37075963"/>
<sequence>MSPPTETRLTFLENLTIAINTVKKTYPDAQLYEVEARNLNPSVYMHKPTEITFLKAVFHVGHNATAIISTGMVWGEWNEVEYIPKPWLEDVVIPWPVAMDAEQADALLKIAGYTGGYKVITLRHPLHPDFDEPYYIFNVEGVFVFVGVDDKKVFVGDSGVMEGRGAM</sequence>
<dbReference type="AlphaFoldDB" id="A0A318ZGC2"/>
<keyword evidence="2" id="KW-1185">Reference proteome</keyword>
<dbReference type="OrthoDB" id="5402897at2759"/>
<evidence type="ECO:0000313" key="1">
    <source>
        <dbReference type="EMBL" id="PYH46606.1"/>
    </source>
</evidence>
<proteinExistence type="predicted"/>
<reference evidence="1 2" key="1">
    <citation type="submission" date="2016-12" db="EMBL/GenBank/DDBJ databases">
        <title>The genomes of Aspergillus section Nigri reveals drivers in fungal speciation.</title>
        <authorList>
            <consortium name="DOE Joint Genome Institute"/>
            <person name="Vesth T.C."/>
            <person name="Nybo J."/>
            <person name="Theobald S."/>
            <person name="Brandl J."/>
            <person name="Frisvad J.C."/>
            <person name="Nielsen K.F."/>
            <person name="Lyhne E.K."/>
            <person name="Kogle M.E."/>
            <person name="Kuo A."/>
            <person name="Riley R."/>
            <person name="Clum A."/>
            <person name="Nolan M."/>
            <person name="Lipzen A."/>
            <person name="Salamov A."/>
            <person name="Henrissat B."/>
            <person name="Wiebenga A."/>
            <person name="De Vries R.P."/>
            <person name="Grigoriev I.V."/>
            <person name="Mortensen U.H."/>
            <person name="Andersen M.R."/>
            <person name="Baker S.E."/>
        </authorList>
    </citation>
    <scope>NUCLEOTIDE SEQUENCE [LARGE SCALE GENOMIC DNA]</scope>
    <source>
        <strain evidence="1 2">JOP 1030-1</strain>
    </source>
</reference>
<dbReference type="Proteomes" id="UP000248349">
    <property type="component" value="Unassembled WGS sequence"/>
</dbReference>
<dbReference type="RefSeq" id="XP_025432588.1">
    <property type="nucleotide sequence ID" value="XM_025574735.1"/>
</dbReference>
<dbReference type="EMBL" id="KZ821227">
    <property type="protein sequence ID" value="PYH46606.1"/>
    <property type="molecule type" value="Genomic_DNA"/>
</dbReference>
<protein>
    <submittedName>
        <fullName evidence="1">Uncharacterized protein</fullName>
    </submittedName>
</protein>
<evidence type="ECO:0000313" key="2">
    <source>
        <dbReference type="Proteomes" id="UP000248349"/>
    </source>
</evidence>